<dbReference type="EMBL" id="LR746496">
    <property type="protein sequence ID" value="CAA7599500.1"/>
    <property type="molecule type" value="Genomic_DNA"/>
</dbReference>
<dbReference type="KEGG" id="aacx:DEACI_0126"/>
<keyword evidence="2" id="KW-0479">Metal-binding</keyword>
<evidence type="ECO:0000313" key="7">
    <source>
        <dbReference type="EMBL" id="CEJ09271.1"/>
    </source>
</evidence>
<evidence type="ECO:0000256" key="2">
    <source>
        <dbReference type="ARBA" id="ARBA00022723"/>
    </source>
</evidence>
<evidence type="ECO:0000259" key="5">
    <source>
        <dbReference type="Pfam" id="PF01869"/>
    </source>
</evidence>
<reference evidence="7" key="1">
    <citation type="submission" date="2014-11" db="EMBL/GenBank/DDBJ databases">
        <authorList>
            <person name="Hornung B.V."/>
        </authorList>
    </citation>
    <scope>NUCLEOTIDE SEQUENCE</scope>
    <source>
        <strain evidence="7">INE</strain>
    </source>
</reference>
<dbReference type="Proteomes" id="UP001071230">
    <property type="component" value="Unassembled WGS sequence"/>
</dbReference>
<reference evidence="6" key="2">
    <citation type="submission" date="2020-01" db="EMBL/GenBank/DDBJ databases">
        <authorList>
            <person name="Hornung B."/>
        </authorList>
    </citation>
    <scope>NUCLEOTIDE SEQUENCE</scope>
    <source>
        <strain evidence="6">PacBioINE</strain>
    </source>
</reference>
<dbReference type="GO" id="GO:0051536">
    <property type="term" value="F:iron-sulfur cluster binding"/>
    <property type="evidence" value="ECO:0007669"/>
    <property type="project" value="UniProtKB-KW"/>
</dbReference>
<dbReference type="InterPro" id="IPR051805">
    <property type="entry name" value="Dehydratase_Activator_Redct"/>
</dbReference>
<dbReference type="Proteomes" id="UP000836597">
    <property type="component" value="Chromosome"/>
</dbReference>
<dbReference type="CDD" id="cd24109">
    <property type="entry name" value="ASKHA_NBD_YjiL-like"/>
    <property type="match status" value="1"/>
</dbReference>
<dbReference type="InterPro" id="IPR043129">
    <property type="entry name" value="ATPase_NBD"/>
</dbReference>
<keyword evidence="4" id="KW-0411">Iron-sulfur</keyword>
<evidence type="ECO:0000313" key="8">
    <source>
        <dbReference type="Proteomes" id="UP001071230"/>
    </source>
</evidence>
<evidence type="ECO:0000313" key="6">
    <source>
        <dbReference type="EMBL" id="CAA7599500.1"/>
    </source>
</evidence>
<dbReference type="PANTHER" id="PTHR32329">
    <property type="entry name" value="BIFUNCTIONAL PROTEIN [INCLUDES 2-HYDROXYACYL-COA DEHYDRATASE (N-TER) AND ITS ACTIVATOR DOMAIN (C_TERM)-RELATED"/>
    <property type="match status" value="1"/>
</dbReference>
<keyword evidence="3" id="KW-0408">Iron</keyword>
<evidence type="ECO:0000256" key="1">
    <source>
        <dbReference type="ARBA" id="ARBA00001966"/>
    </source>
</evidence>
<dbReference type="InterPro" id="IPR008275">
    <property type="entry name" value="CoA_E_activase_dom"/>
</dbReference>
<dbReference type="EMBL" id="CDGJ01000122">
    <property type="protein sequence ID" value="CEJ09271.1"/>
    <property type="molecule type" value="Genomic_DNA"/>
</dbReference>
<protein>
    <submittedName>
        <fullName evidence="7">Activator of (R)-2-hydroxyglutaryl-CoA dehydratase</fullName>
    </submittedName>
    <submittedName>
        <fullName evidence="6">BadF/BadG/BcrA/BcrD ATPase family</fullName>
    </submittedName>
</protein>
<organism evidence="6">
    <name type="scientific">Acididesulfobacillus acetoxydans</name>
    <dbReference type="NCBI Taxonomy" id="1561005"/>
    <lineage>
        <taxon>Bacteria</taxon>
        <taxon>Bacillati</taxon>
        <taxon>Bacillota</taxon>
        <taxon>Clostridia</taxon>
        <taxon>Eubacteriales</taxon>
        <taxon>Peptococcaceae</taxon>
        <taxon>Acididesulfobacillus</taxon>
    </lineage>
</organism>
<comment type="cofactor">
    <cofactor evidence="1">
        <name>[4Fe-4S] cluster</name>
        <dbReference type="ChEBI" id="CHEBI:49883"/>
    </cofactor>
</comment>
<dbReference type="GO" id="GO:0046872">
    <property type="term" value="F:metal ion binding"/>
    <property type="evidence" value="ECO:0007669"/>
    <property type="project" value="UniProtKB-KW"/>
</dbReference>
<sequence>MRLHRVAEGSLAREFRRLSRSAGLTWVSGRMIPAPAPMGAQGIGAGAESCFPRLRRGCIKVAGVIALAELICGVDLGSRSVKIALAERGIGEGLGRILRLERVDTIAFYRNYGRKEGDKLSVDFARLGLESVQTLVSTGYGRNTLELAGGEAIPELKAHVLGAMYQSGLRDFTLVDLGGQDSKIIQVRKGKMVDFQTNDKCAASSGRYLENMAHVLGMSLEELGRHAEDPVELNSTCAVFGESELIGKIVEGRPLCKLAAGVNATIVRRILPLLRSFPGEKLVFTGGVAYNQAVRKLLADGSGREVTVPAEPQFNGAIGCCLYPEV</sequence>
<evidence type="ECO:0000256" key="4">
    <source>
        <dbReference type="ARBA" id="ARBA00023014"/>
    </source>
</evidence>
<dbReference type="PANTHER" id="PTHR32329:SF5">
    <property type="entry name" value="ACTIVATOR OF 2-HYDROXYACYL-COA DEHYDRATASE"/>
    <property type="match status" value="1"/>
</dbReference>
<gene>
    <name evidence="6" type="ORF">DEACI_0126</name>
    <name evidence="7" type="ORF">DEACI_3755</name>
</gene>
<dbReference type="Gene3D" id="3.30.420.40">
    <property type="match status" value="2"/>
</dbReference>
<proteinExistence type="predicted"/>
<accession>A0A8S0X2U2</accession>
<dbReference type="Pfam" id="PF01869">
    <property type="entry name" value="BcrAD_BadFG"/>
    <property type="match status" value="1"/>
</dbReference>
<dbReference type="InterPro" id="IPR002731">
    <property type="entry name" value="ATPase_BadF"/>
</dbReference>
<name>A0A8S0X2U2_9FIRM</name>
<keyword evidence="8" id="KW-1185">Reference proteome</keyword>
<dbReference type="AlphaFoldDB" id="A0A8S0X2U2"/>
<dbReference type="SUPFAM" id="SSF53067">
    <property type="entry name" value="Actin-like ATPase domain"/>
    <property type="match status" value="1"/>
</dbReference>
<dbReference type="NCBIfam" id="TIGR00241">
    <property type="entry name" value="CoA_E_activ"/>
    <property type="match status" value="1"/>
</dbReference>
<feature type="domain" description="ATPase BadF/BadG/BcrA/BcrD type" evidence="5">
    <location>
        <begin position="73"/>
        <end position="323"/>
    </location>
</feature>
<evidence type="ECO:0000256" key="3">
    <source>
        <dbReference type="ARBA" id="ARBA00023004"/>
    </source>
</evidence>